<dbReference type="Proteomes" id="UP000221250">
    <property type="component" value="Segment"/>
</dbReference>
<proteinExistence type="predicted"/>
<feature type="compositionally biased region" description="Acidic residues" evidence="1">
    <location>
        <begin position="363"/>
        <end position="383"/>
    </location>
</feature>
<feature type="region of interest" description="Disordered" evidence="1">
    <location>
        <begin position="363"/>
        <end position="384"/>
    </location>
</feature>
<evidence type="ECO:0000256" key="1">
    <source>
        <dbReference type="SAM" id="MobiDB-lite"/>
    </source>
</evidence>
<keyword evidence="3" id="KW-1185">Reference proteome</keyword>
<evidence type="ECO:0000313" key="3">
    <source>
        <dbReference type="Proteomes" id="UP000221250"/>
    </source>
</evidence>
<accession>A0A1S6L3L8</accession>
<dbReference type="EMBL" id="KY448244">
    <property type="protein sequence ID" value="AQT28773.1"/>
    <property type="molecule type" value="Genomic_DNA"/>
</dbReference>
<sequence length="476" mass="54560">MITYHDVPASEVQDHSAAARHIAMTIASELVEHIADAHRPPLRKTKRLKFDVTKFSVNWMLVIAEALRLDYCRELAQPYRNDFLSLIEIDSDEVQLTVDDLQLIRALDMKGINRSHNLSWNKVSSEFDMTQGTLKLLRHEEFFRSKELFADFMQRLIETVEQGHRDCTRDTDPSELDDQLFDLHNVLNRVWQQHCMEFGRRNIISLSEDAEWAMTLTRANLTSNSTMDQRFGERILYRQHLSDAFEVLSVASSKDSLAYHLEAVMCLLYNLEIENDIDDDLVVQIKRKLDDSLLSLNENLHGDYLPDWNLLSLVQTKAGTPNQPTVESMIAYLTEHSTVSKRMLDAVGEDDIRELYMKTLADSEDAIDADEDEEDEDEEEDDPACISPMPNYLHSVQESQIARMVTPCDLAGNLALKRPTFEFSVAGQVFALNIFQVQAAPVDVYVPSRALIHAVYSNLIALGVFHQDNDKPQWVR</sequence>
<organism evidence="2 3">
    <name type="scientific">Erwinia phage vB_EamM_Yoloswag</name>
    <dbReference type="NCBI Taxonomy" id="1958956"/>
    <lineage>
        <taxon>Viruses</taxon>
        <taxon>Duplodnaviria</taxon>
        <taxon>Heunggongvirae</taxon>
        <taxon>Uroviricota</taxon>
        <taxon>Caudoviricetes</taxon>
        <taxon>Yoloswagvirus</taxon>
        <taxon>Yoloswagvirus yoloswag</taxon>
    </lineage>
</organism>
<protein>
    <submittedName>
        <fullName evidence="2">Uncharacterized protein</fullName>
    </submittedName>
</protein>
<gene>
    <name evidence="2" type="ORF">YOLOSWAG_303</name>
</gene>
<reference evidence="2 3" key="1">
    <citation type="submission" date="2017-01" db="EMBL/GenBank/DDBJ databases">
        <authorList>
            <person name="Mah S.A."/>
            <person name="Swanson W.J."/>
            <person name="Moy G.W."/>
            <person name="Vacquier V.D."/>
        </authorList>
    </citation>
    <scope>NUCLEOTIDE SEQUENCE [LARGE SCALE GENOMIC DNA]</scope>
</reference>
<evidence type="ECO:0000313" key="2">
    <source>
        <dbReference type="EMBL" id="AQT28773.1"/>
    </source>
</evidence>
<name>A0A1S6L3L8_9CAUD</name>